<name>A0A9D9DWX6_9SPIO</name>
<dbReference type="GO" id="GO:0003677">
    <property type="term" value="F:DNA binding"/>
    <property type="evidence" value="ECO:0007669"/>
    <property type="project" value="UniProtKB-KW"/>
</dbReference>
<dbReference type="Proteomes" id="UP000823615">
    <property type="component" value="Unassembled WGS sequence"/>
</dbReference>
<organism evidence="4 5">
    <name type="scientific">Candidatus Ornithospirochaeta stercoripullorum</name>
    <dbReference type="NCBI Taxonomy" id="2840899"/>
    <lineage>
        <taxon>Bacteria</taxon>
        <taxon>Pseudomonadati</taxon>
        <taxon>Spirochaetota</taxon>
        <taxon>Spirochaetia</taxon>
        <taxon>Spirochaetales</taxon>
        <taxon>Spirochaetaceae</taxon>
        <taxon>Spirochaetaceae incertae sedis</taxon>
        <taxon>Candidatus Ornithospirochaeta</taxon>
    </lineage>
</organism>
<sequence>LSAWSYSDLEYKLIYKCRRNGIRVEFVDARYTSQKCSVCKTIDKASRKGNRYVCRHCGNSMHADVNAAINIRDNYITRVGQSGQAAVNQPYGWSATGEPATEPVGKTLTSKPSGLPEGR</sequence>
<dbReference type="EMBL" id="JADIMT010000008">
    <property type="protein sequence ID" value="MBO8435444.1"/>
    <property type="molecule type" value="Genomic_DNA"/>
</dbReference>
<dbReference type="AlphaFoldDB" id="A0A9D9DWX6"/>
<gene>
    <name evidence="4" type="ORF">IAA97_00465</name>
</gene>
<evidence type="ECO:0000313" key="4">
    <source>
        <dbReference type="EMBL" id="MBO8435444.1"/>
    </source>
</evidence>
<evidence type="ECO:0000259" key="3">
    <source>
        <dbReference type="Pfam" id="PF07282"/>
    </source>
</evidence>
<reference evidence="4" key="1">
    <citation type="submission" date="2020-10" db="EMBL/GenBank/DDBJ databases">
        <authorList>
            <person name="Gilroy R."/>
        </authorList>
    </citation>
    <scope>NUCLEOTIDE SEQUENCE</scope>
    <source>
        <strain evidence="4">7293</strain>
    </source>
</reference>
<feature type="domain" description="Cas12f1-like TNB" evidence="3">
    <location>
        <begin position="6"/>
        <end position="71"/>
    </location>
</feature>
<proteinExistence type="predicted"/>
<protein>
    <submittedName>
        <fullName evidence="4">Transposase</fullName>
    </submittedName>
</protein>
<dbReference type="Pfam" id="PF07282">
    <property type="entry name" value="Cas12f1-like_TNB"/>
    <property type="match status" value="1"/>
</dbReference>
<feature type="non-terminal residue" evidence="4">
    <location>
        <position position="1"/>
    </location>
</feature>
<reference evidence="4" key="2">
    <citation type="journal article" date="2021" name="PeerJ">
        <title>Extensive microbial diversity within the chicken gut microbiome revealed by metagenomics and culture.</title>
        <authorList>
            <person name="Gilroy R."/>
            <person name="Ravi A."/>
            <person name="Getino M."/>
            <person name="Pursley I."/>
            <person name="Horton D.L."/>
            <person name="Alikhan N.F."/>
            <person name="Baker D."/>
            <person name="Gharbi K."/>
            <person name="Hall N."/>
            <person name="Watson M."/>
            <person name="Adriaenssens E.M."/>
            <person name="Foster-Nyarko E."/>
            <person name="Jarju S."/>
            <person name="Secka A."/>
            <person name="Antonio M."/>
            <person name="Oren A."/>
            <person name="Chaudhuri R.R."/>
            <person name="La Ragione R."/>
            <person name="Hildebrand F."/>
            <person name="Pallen M.J."/>
        </authorList>
    </citation>
    <scope>NUCLEOTIDE SEQUENCE</scope>
    <source>
        <strain evidence="4">7293</strain>
    </source>
</reference>
<feature type="region of interest" description="Disordered" evidence="2">
    <location>
        <begin position="90"/>
        <end position="119"/>
    </location>
</feature>
<evidence type="ECO:0000313" key="5">
    <source>
        <dbReference type="Proteomes" id="UP000823615"/>
    </source>
</evidence>
<evidence type="ECO:0000256" key="1">
    <source>
        <dbReference type="ARBA" id="ARBA00023125"/>
    </source>
</evidence>
<keyword evidence="1" id="KW-0238">DNA-binding</keyword>
<dbReference type="InterPro" id="IPR010095">
    <property type="entry name" value="Cas12f1-like_TNB"/>
</dbReference>
<comment type="caution">
    <text evidence="4">The sequence shown here is derived from an EMBL/GenBank/DDBJ whole genome shotgun (WGS) entry which is preliminary data.</text>
</comment>
<accession>A0A9D9DWX6</accession>
<evidence type="ECO:0000256" key="2">
    <source>
        <dbReference type="SAM" id="MobiDB-lite"/>
    </source>
</evidence>